<evidence type="ECO:0000256" key="9">
    <source>
        <dbReference type="HAMAP-Rule" id="MF_00542"/>
    </source>
</evidence>
<dbReference type="InterPro" id="IPR023865">
    <property type="entry name" value="Aliphatic_acid_kinase_CS"/>
</dbReference>
<comment type="similarity">
    <text evidence="2 9 10">Belongs to the acetokinase family.</text>
</comment>
<keyword evidence="4 9" id="KW-0808">Transferase</keyword>
<protein>
    <recommendedName>
        <fullName evidence="9">Probable butyrate kinase</fullName>
        <shortName evidence="9">BK</shortName>
        <ecNumber evidence="9">2.7.2.7</ecNumber>
    </recommendedName>
    <alternativeName>
        <fullName evidence="9">Branched-chain carboxylic acid kinase</fullName>
    </alternativeName>
</protein>
<evidence type="ECO:0000256" key="2">
    <source>
        <dbReference type="ARBA" id="ARBA00008748"/>
    </source>
</evidence>
<dbReference type="NCBIfam" id="TIGR02707">
    <property type="entry name" value="butyr_kinase"/>
    <property type="match status" value="1"/>
</dbReference>
<evidence type="ECO:0000256" key="3">
    <source>
        <dbReference type="ARBA" id="ARBA00022490"/>
    </source>
</evidence>
<dbReference type="NCBIfam" id="NF002834">
    <property type="entry name" value="PRK03011.1-5"/>
    <property type="match status" value="1"/>
</dbReference>
<evidence type="ECO:0000256" key="6">
    <source>
        <dbReference type="ARBA" id="ARBA00022777"/>
    </source>
</evidence>
<dbReference type="CDD" id="cd24011">
    <property type="entry name" value="ASKHA_NBD_BK"/>
    <property type="match status" value="1"/>
</dbReference>
<dbReference type="InterPro" id="IPR043129">
    <property type="entry name" value="ATPase_NBD"/>
</dbReference>
<evidence type="ECO:0000256" key="10">
    <source>
        <dbReference type="RuleBase" id="RU003835"/>
    </source>
</evidence>
<name>A0A7C4XSZ4_9BACT</name>
<evidence type="ECO:0000256" key="7">
    <source>
        <dbReference type="ARBA" id="ARBA00022840"/>
    </source>
</evidence>
<keyword evidence="6 9" id="KW-0418">Kinase</keyword>
<keyword evidence="5 9" id="KW-0547">Nucleotide-binding</keyword>
<dbReference type="AlphaFoldDB" id="A0A7C4XSZ4"/>
<dbReference type="GO" id="GO:0047761">
    <property type="term" value="F:butyrate kinase activity"/>
    <property type="evidence" value="ECO:0007669"/>
    <property type="project" value="UniProtKB-UniRule"/>
</dbReference>
<dbReference type="GO" id="GO:0008776">
    <property type="term" value="F:acetate kinase activity"/>
    <property type="evidence" value="ECO:0007669"/>
    <property type="project" value="TreeGrafter"/>
</dbReference>
<dbReference type="PRINTS" id="PR00471">
    <property type="entry name" value="ACETATEKNASE"/>
</dbReference>
<gene>
    <name evidence="9 11" type="primary">buk</name>
    <name evidence="11" type="ORF">ENV82_00110</name>
</gene>
<dbReference type="GO" id="GO:0005737">
    <property type="term" value="C:cytoplasm"/>
    <property type="evidence" value="ECO:0007669"/>
    <property type="project" value="UniProtKB-SubCell"/>
</dbReference>
<evidence type="ECO:0000313" key="11">
    <source>
        <dbReference type="EMBL" id="HGW59837.1"/>
    </source>
</evidence>
<keyword evidence="3 9" id="KW-0963">Cytoplasm</keyword>
<dbReference type="GO" id="GO:0005524">
    <property type="term" value="F:ATP binding"/>
    <property type="evidence" value="ECO:0007669"/>
    <property type="project" value="UniProtKB-KW"/>
</dbReference>
<comment type="subcellular location">
    <subcellularLocation>
        <location evidence="1 9">Cytoplasm</location>
    </subcellularLocation>
</comment>
<evidence type="ECO:0000256" key="8">
    <source>
        <dbReference type="ARBA" id="ARBA00048596"/>
    </source>
</evidence>
<comment type="caution">
    <text evidence="11">The sequence shown here is derived from an EMBL/GenBank/DDBJ whole genome shotgun (WGS) entry which is preliminary data.</text>
</comment>
<dbReference type="SUPFAM" id="SSF53067">
    <property type="entry name" value="Actin-like ATPase domain"/>
    <property type="match status" value="2"/>
</dbReference>
<reference evidence="11" key="1">
    <citation type="journal article" date="2020" name="mSystems">
        <title>Genome- and Community-Level Interaction Insights into Carbon Utilization and Element Cycling Functions of Hydrothermarchaeota in Hydrothermal Sediment.</title>
        <authorList>
            <person name="Zhou Z."/>
            <person name="Liu Y."/>
            <person name="Xu W."/>
            <person name="Pan J."/>
            <person name="Luo Z.H."/>
            <person name="Li M."/>
        </authorList>
    </citation>
    <scope>NUCLEOTIDE SEQUENCE [LARGE SCALE GENOMIC DNA]</scope>
    <source>
        <strain evidence="11">SpSt-794</strain>
    </source>
</reference>
<comment type="catalytic activity">
    <reaction evidence="8 9">
        <text>butanoate + ATP = butanoyl phosphate + ADP</text>
        <dbReference type="Rhea" id="RHEA:13585"/>
        <dbReference type="ChEBI" id="CHEBI:17968"/>
        <dbReference type="ChEBI" id="CHEBI:30616"/>
        <dbReference type="ChEBI" id="CHEBI:58079"/>
        <dbReference type="ChEBI" id="CHEBI:456216"/>
        <dbReference type="EC" id="2.7.2.7"/>
    </reaction>
</comment>
<keyword evidence="7 9" id="KW-0067">ATP-binding</keyword>
<organism evidence="11">
    <name type="scientific">Caldisericum exile</name>
    <dbReference type="NCBI Taxonomy" id="693075"/>
    <lineage>
        <taxon>Bacteria</taxon>
        <taxon>Pseudomonadati</taxon>
        <taxon>Caldisericota/Cryosericota group</taxon>
        <taxon>Caldisericota</taxon>
        <taxon>Caldisericia</taxon>
        <taxon>Caldisericales</taxon>
        <taxon>Caldisericaceae</taxon>
        <taxon>Caldisericum</taxon>
    </lineage>
</organism>
<accession>A0A7C4XSZ4</accession>
<dbReference type="EC" id="2.7.2.7" evidence="9"/>
<evidence type="ECO:0000256" key="5">
    <source>
        <dbReference type="ARBA" id="ARBA00022741"/>
    </source>
</evidence>
<dbReference type="EMBL" id="DTHV01000006">
    <property type="protein sequence ID" value="HGW59837.1"/>
    <property type="molecule type" value="Genomic_DNA"/>
</dbReference>
<proteinExistence type="inferred from homology"/>
<dbReference type="Gene3D" id="3.30.420.40">
    <property type="match status" value="2"/>
</dbReference>
<dbReference type="PANTHER" id="PTHR21060">
    <property type="entry name" value="ACETATE KINASE"/>
    <property type="match status" value="1"/>
</dbReference>
<dbReference type="PANTHER" id="PTHR21060:SF3">
    <property type="entry name" value="BUTYRATE KINASE 2-RELATED"/>
    <property type="match status" value="1"/>
</dbReference>
<evidence type="ECO:0000256" key="4">
    <source>
        <dbReference type="ARBA" id="ARBA00022679"/>
    </source>
</evidence>
<dbReference type="InterPro" id="IPR011245">
    <property type="entry name" value="Butyrate_kin"/>
</dbReference>
<sequence length="357" mass="39356">MMRVLVINPGSTSTKIAVFEDGTSLLEKTIRHSSEELKDFKRIIDQYDFRVKVIETELNANGFKLEDFDAFVGRGGLLHPIESGTYRVNEAMVQDLKECRYGEHASNLGAIIAYNLGEIAKKPAYIVDPVVVDEMEPLAKYSGLKGIERKSIWHALNQKAVARRAAKDLGKKYEEVNLIVVHLGGGISIAAHKKGRTVDVNNALNGDGPFAPERAGGLPTISLVDLCMSGKYTYEEMKKLLAGHGGLVSHLGTNSAMEVEERIKKGDTYAKLVYEAMAYQIAKTIGEMATVLKGRVDAIVLTGGLANSSMLTNWIKEHVSFIAKVLVYPGEDEMRALLEGTLRVLKGEEKEKIYERI</sequence>
<dbReference type="GO" id="GO:0006083">
    <property type="term" value="P:acetate metabolic process"/>
    <property type="evidence" value="ECO:0007669"/>
    <property type="project" value="TreeGrafter"/>
</dbReference>
<dbReference type="InterPro" id="IPR000890">
    <property type="entry name" value="Aliphatic_acid_kin_short-chain"/>
</dbReference>
<dbReference type="Pfam" id="PF00871">
    <property type="entry name" value="Acetate_kinase"/>
    <property type="match status" value="1"/>
</dbReference>
<dbReference type="HAMAP" id="MF_00542">
    <property type="entry name" value="Butyrate_kinase"/>
    <property type="match status" value="1"/>
</dbReference>
<dbReference type="PROSITE" id="PS01075">
    <property type="entry name" value="ACETATE_KINASE_1"/>
    <property type="match status" value="1"/>
</dbReference>
<dbReference type="PROSITE" id="PS01076">
    <property type="entry name" value="ACETATE_KINASE_2"/>
    <property type="match status" value="1"/>
</dbReference>
<evidence type="ECO:0000256" key="1">
    <source>
        <dbReference type="ARBA" id="ARBA00004496"/>
    </source>
</evidence>
<dbReference type="PIRSF" id="PIRSF036458">
    <property type="entry name" value="Butyrate_kin"/>
    <property type="match status" value="1"/>
</dbReference>